<dbReference type="Proteomes" id="UP000182584">
    <property type="component" value="Unassembled WGS sequence"/>
</dbReference>
<sequence>MARYTCGSFGIRFEGIGGSWRVVEKHEKGFLLWESETYGSRAKKIFTDKDGNILINGVNSFNDFAVRAKISEYERIRDSIACDQIIKELAIKNVKKANGNTRIDSVSKKPEATSDSNSETQNQSASSSEQPAKQQRPAPRKAAGKNVHARESVLNKLHEYQSYVEATSKKAQ</sequence>
<dbReference type="OrthoDB" id="9881978at2"/>
<evidence type="ECO:0000313" key="2">
    <source>
        <dbReference type="EMBL" id="SES21584.1"/>
    </source>
</evidence>
<organism evidence="2 3">
    <name type="scientific">Butyrivibrio fibrisolvens</name>
    <dbReference type="NCBI Taxonomy" id="831"/>
    <lineage>
        <taxon>Bacteria</taxon>
        <taxon>Bacillati</taxon>
        <taxon>Bacillota</taxon>
        <taxon>Clostridia</taxon>
        <taxon>Lachnospirales</taxon>
        <taxon>Lachnospiraceae</taxon>
        <taxon>Butyrivibrio</taxon>
    </lineage>
</organism>
<evidence type="ECO:0008006" key="4">
    <source>
        <dbReference type="Google" id="ProtNLM"/>
    </source>
</evidence>
<protein>
    <recommendedName>
        <fullName evidence="4">DUF4316 domain-containing protein</fullName>
    </recommendedName>
</protein>
<name>A0A1H9VJ27_BUTFI</name>
<dbReference type="AlphaFoldDB" id="A0A1H9VJ27"/>
<dbReference type="RefSeq" id="WP_074757716.1">
    <property type="nucleotide sequence ID" value="NZ_FOGJ01000023.1"/>
</dbReference>
<evidence type="ECO:0000313" key="3">
    <source>
        <dbReference type="Proteomes" id="UP000182584"/>
    </source>
</evidence>
<proteinExistence type="predicted"/>
<accession>A0A1H9VJ27</accession>
<feature type="compositionally biased region" description="Polar residues" evidence="1">
    <location>
        <begin position="113"/>
        <end position="133"/>
    </location>
</feature>
<gene>
    <name evidence="2" type="ORF">SAMN04487884_12360</name>
</gene>
<dbReference type="EMBL" id="FOGJ01000023">
    <property type="protein sequence ID" value="SES21584.1"/>
    <property type="molecule type" value="Genomic_DNA"/>
</dbReference>
<feature type="region of interest" description="Disordered" evidence="1">
    <location>
        <begin position="100"/>
        <end position="154"/>
    </location>
</feature>
<reference evidence="2 3" key="1">
    <citation type="submission" date="2016-10" db="EMBL/GenBank/DDBJ databases">
        <authorList>
            <person name="de Groot N.N."/>
        </authorList>
    </citation>
    <scope>NUCLEOTIDE SEQUENCE [LARGE SCALE GENOMIC DNA]</scope>
    <source>
        <strain evidence="2 3">AR40</strain>
    </source>
</reference>
<evidence type="ECO:0000256" key="1">
    <source>
        <dbReference type="SAM" id="MobiDB-lite"/>
    </source>
</evidence>